<evidence type="ECO:0000259" key="21">
    <source>
        <dbReference type="PROSITE" id="PS50011"/>
    </source>
</evidence>
<keyword evidence="23" id="KW-1185">Reference proteome</keyword>
<keyword evidence="10" id="KW-1133">Transmembrane helix</keyword>
<evidence type="ECO:0000256" key="2">
    <source>
        <dbReference type="ARBA" id="ARBA00022527"/>
    </source>
</evidence>
<dbReference type="GO" id="GO:0016020">
    <property type="term" value="C:membrane"/>
    <property type="evidence" value="ECO:0007669"/>
    <property type="project" value="UniProtKB-SubCell"/>
</dbReference>
<keyword evidence="6" id="KW-0677">Repeat</keyword>
<keyword evidence="12" id="KW-0675">Receptor</keyword>
<dbReference type="InterPro" id="IPR017441">
    <property type="entry name" value="Protein_kinase_ATP_BS"/>
</dbReference>
<evidence type="ECO:0000256" key="7">
    <source>
        <dbReference type="ARBA" id="ARBA00022741"/>
    </source>
</evidence>
<feature type="region of interest" description="Disordered" evidence="19">
    <location>
        <begin position="498"/>
        <end position="523"/>
    </location>
</feature>
<evidence type="ECO:0000256" key="19">
    <source>
        <dbReference type="SAM" id="MobiDB-lite"/>
    </source>
</evidence>
<feature type="compositionally biased region" description="Low complexity" evidence="19">
    <location>
        <begin position="100"/>
        <end position="133"/>
    </location>
</feature>
<evidence type="ECO:0000256" key="20">
    <source>
        <dbReference type="SAM" id="SignalP"/>
    </source>
</evidence>
<reference evidence="22" key="1">
    <citation type="submission" date="2024-03" db="EMBL/GenBank/DDBJ databases">
        <title>WGS assembly of Saponaria officinalis var. Norfolk2.</title>
        <authorList>
            <person name="Jenkins J."/>
            <person name="Shu S."/>
            <person name="Grimwood J."/>
            <person name="Barry K."/>
            <person name="Goodstein D."/>
            <person name="Schmutz J."/>
            <person name="Leebens-Mack J."/>
            <person name="Osbourn A."/>
        </authorList>
    </citation>
    <scope>NUCLEOTIDE SEQUENCE [LARGE SCALE GENOMIC DNA]</scope>
    <source>
        <strain evidence="22">JIC</strain>
    </source>
</reference>
<dbReference type="PANTHER" id="PTHR27006">
    <property type="entry name" value="PROMASTIGOTE SURFACE ANTIGEN PROTEIN PSA"/>
    <property type="match status" value="1"/>
</dbReference>
<evidence type="ECO:0000256" key="11">
    <source>
        <dbReference type="ARBA" id="ARBA00023136"/>
    </source>
</evidence>
<gene>
    <name evidence="22" type="ORF">RND81_08G125600</name>
</gene>
<sequence length="536" mass="58512">MSKFVVHKLVILMLWHVSHTIAQSTSTTSPCFTRLTQGDCAKDSDTGKIDITTCCTSISQEIQDDRECMCTAFNSDVTSASTLLRVCQISNSITSLCSGSSNFDTPSSSQSSPADSTPTQSTLDDSSPSASSPGMTYNSAIKEDVVPSQSVSFVPPSPSPFAPTPLAKVAPSSPMSNNKDDFMTAESLQYELTTLQVATNNFSNGNKIGRGGFGVVYKGNLPDGREIAVKRLSHESGQGDKEFKNEVVLLAKLQHRNLVQLLGFCLAEDEALLVYEYVPNKSLDYFLFDSQKRQELNWSTRFEIIRGIAKGMLYLHEDSPMRTIHRDLKAGNVLLDAEMSPKIADFGMARICSFEQTHIDTSRVVGTYGYMAPEYLLQGQFSVKSDVYAFGVLVLEIINGRRISTGSMNQSGGPTENLMSYAWRCWGDENPLALMDPMLKDSFSSNEVIKCVHLGLLCVQEDISKRPTMSTIVLMLNSYSCVAALSMPQHPSFLFNSNSDNSTTSTTTKSNTVSSGTTVSSGAHSSLAWSDFKANR</sequence>
<evidence type="ECO:0000256" key="6">
    <source>
        <dbReference type="ARBA" id="ARBA00022737"/>
    </source>
</evidence>
<keyword evidence="17" id="KW-0460">Magnesium</keyword>
<feature type="region of interest" description="Disordered" evidence="19">
    <location>
        <begin position="99"/>
        <end position="137"/>
    </location>
</feature>
<evidence type="ECO:0000256" key="8">
    <source>
        <dbReference type="ARBA" id="ARBA00022777"/>
    </source>
</evidence>
<dbReference type="PROSITE" id="PS00107">
    <property type="entry name" value="PROTEIN_KINASE_ATP"/>
    <property type="match status" value="1"/>
</dbReference>
<feature type="binding site" evidence="17">
    <location>
        <position position="345"/>
    </location>
    <ligand>
        <name>Mg(2+)</name>
        <dbReference type="ChEBI" id="CHEBI:18420"/>
    </ligand>
</feature>
<organism evidence="22 23">
    <name type="scientific">Saponaria officinalis</name>
    <name type="common">Common soapwort</name>
    <name type="synonym">Lychnis saponaria</name>
    <dbReference type="NCBI Taxonomy" id="3572"/>
    <lineage>
        <taxon>Eukaryota</taxon>
        <taxon>Viridiplantae</taxon>
        <taxon>Streptophyta</taxon>
        <taxon>Embryophyta</taxon>
        <taxon>Tracheophyta</taxon>
        <taxon>Spermatophyta</taxon>
        <taxon>Magnoliopsida</taxon>
        <taxon>eudicotyledons</taxon>
        <taxon>Gunneridae</taxon>
        <taxon>Pentapetalae</taxon>
        <taxon>Caryophyllales</taxon>
        <taxon>Caryophyllaceae</taxon>
        <taxon>Caryophylleae</taxon>
        <taxon>Saponaria</taxon>
    </lineage>
</organism>
<evidence type="ECO:0000256" key="4">
    <source>
        <dbReference type="ARBA" id="ARBA00022692"/>
    </source>
</evidence>
<comment type="caution">
    <text evidence="22">The sequence shown here is derived from an EMBL/GenBank/DDBJ whole genome shotgun (WGS) entry which is preliminary data.</text>
</comment>
<dbReference type="GO" id="GO:0046872">
    <property type="term" value="F:metal ion binding"/>
    <property type="evidence" value="ECO:0007669"/>
    <property type="project" value="UniProtKB-KW"/>
</dbReference>
<evidence type="ECO:0000256" key="17">
    <source>
        <dbReference type="PIRSR" id="PIRSR000615-3"/>
    </source>
</evidence>
<proteinExistence type="predicted"/>
<evidence type="ECO:0000256" key="18">
    <source>
        <dbReference type="PROSITE-ProRule" id="PRU10141"/>
    </source>
</evidence>
<dbReference type="GO" id="GO:0006950">
    <property type="term" value="P:response to stress"/>
    <property type="evidence" value="ECO:0007669"/>
    <property type="project" value="UniProtKB-ARBA"/>
</dbReference>
<keyword evidence="4" id="KW-0812">Transmembrane</keyword>
<evidence type="ECO:0000313" key="22">
    <source>
        <dbReference type="EMBL" id="KAK9698713.1"/>
    </source>
</evidence>
<name>A0AAW1J780_SAPOF</name>
<keyword evidence="2" id="KW-0723">Serine/threonine-protein kinase</keyword>
<comment type="catalytic activity">
    <reaction evidence="14">
        <text>L-seryl-[protein] + ATP = O-phospho-L-seryl-[protein] + ADP + H(+)</text>
        <dbReference type="Rhea" id="RHEA:17989"/>
        <dbReference type="Rhea" id="RHEA-COMP:9863"/>
        <dbReference type="Rhea" id="RHEA-COMP:11604"/>
        <dbReference type="ChEBI" id="CHEBI:15378"/>
        <dbReference type="ChEBI" id="CHEBI:29999"/>
        <dbReference type="ChEBI" id="CHEBI:30616"/>
        <dbReference type="ChEBI" id="CHEBI:83421"/>
        <dbReference type="ChEBI" id="CHEBI:456216"/>
    </reaction>
</comment>
<evidence type="ECO:0000256" key="15">
    <source>
        <dbReference type="ARBA" id="ARBA00047951"/>
    </source>
</evidence>
<keyword evidence="8" id="KW-0418">Kinase</keyword>
<dbReference type="InterPro" id="IPR001245">
    <property type="entry name" value="Ser-Thr/Tyr_kinase_cat_dom"/>
</dbReference>
<dbReference type="FunFam" id="1.10.510.10:FF:000129">
    <property type="entry name" value="cysteine-rich receptor-like protein kinase 10"/>
    <property type="match status" value="1"/>
</dbReference>
<feature type="signal peptide" evidence="20">
    <location>
        <begin position="1"/>
        <end position="22"/>
    </location>
</feature>
<protein>
    <recommendedName>
        <fullName evidence="21">Protein kinase domain-containing protein</fullName>
    </recommendedName>
</protein>
<feature type="binding site" evidence="18">
    <location>
        <position position="230"/>
    </location>
    <ligand>
        <name>ATP</name>
        <dbReference type="ChEBI" id="CHEBI:30616"/>
    </ligand>
</feature>
<dbReference type="FunFam" id="3.30.200.20:FF:000142">
    <property type="entry name" value="Cysteine-rich receptor-like protein kinase 10"/>
    <property type="match status" value="1"/>
</dbReference>
<comment type="catalytic activity">
    <reaction evidence="15">
        <text>L-threonyl-[protein] + ATP = O-phospho-L-threonyl-[protein] + ADP + H(+)</text>
        <dbReference type="Rhea" id="RHEA:46608"/>
        <dbReference type="Rhea" id="RHEA-COMP:11060"/>
        <dbReference type="Rhea" id="RHEA-COMP:11605"/>
        <dbReference type="ChEBI" id="CHEBI:15378"/>
        <dbReference type="ChEBI" id="CHEBI:30013"/>
        <dbReference type="ChEBI" id="CHEBI:30616"/>
        <dbReference type="ChEBI" id="CHEBI:61977"/>
        <dbReference type="ChEBI" id="CHEBI:456216"/>
    </reaction>
</comment>
<dbReference type="SUPFAM" id="SSF56112">
    <property type="entry name" value="Protein kinase-like (PK-like)"/>
    <property type="match status" value="1"/>
</dbReference>
<keyword evidence="11" id="KW-0472">Membrane</keyword>
<dbReference type="CDD" id="cd14066">
    <property type="entry name" value="STKc_IRAK"/>
    <property type="match status" value="1"/>
</dbReference>
<evidence type="ECO:0000256" key="16">
    <source>
        <dbReference type="PIRSR" id="PIRSR000615-1"/>
    </source>
</evidence>
<keyword evidence="3" id="KW-0808">Transferase</keyword>
<keyword evidence="5 20" id="KW-0732">Signal</keyword>
<evidence type="ECO:0000256" key="14">
    <source>
        <dbReference type="ARBA" id="ARBA00047558"/>
    </source>
</evidence>
<evidence type="ECO:0000256" key="10">
    <source>
        <dbReference type="ARBA" id="ARBA00022989"/>
    </source>
</evidence>
<dbReference type="GO" id="GO:0004674">
    <property type="term" value="F:protein serine/threonine kinase activity"/>
    <property type="evidence" value="ECO:0007669"/>
    <property type="project" value="UniProtKB-KW"/>
</dbReference>
<dbReference type="SMART" id="SM00220">
    <property type="entry name" value="S_TKc"/>
    <property type="match status" value="1"/>
</dbReference>
<keyword evidence="17" id="KW-0479">Metal-binding</keyword>
<evidence type="ECO:0000256" key="13">
    <source>
        <dbReference type="ARBA" id="ARBA00023180"/>
    </source>
</evidence>
<dbReference type="Pfam" id="PF07714">
    <property type="entry name" value="PK_Tyr_Ser-Thr"/>
    <property type="match status" value="1"/>
</dbReference>
<feature type="binding site" evidence="17">
    <location>
        <position position="332"/>
    </location>
    <ligand>
        <name>Mg(2+)</name>
        <dbReference type="ChEBI" id="CHEBI:18420"/>
    </ligand>
</feature>
<dbReference type="EMBL" id="JBDFQZ010000008">
    <property type="protein sequence ID" value="KAK9698713.1"/>
    <property type="molecule type" value="Genomic_DNA"/>
</dbReference>
<evidence type="ECO:0000256" key="1">
    <source>
        <dbReference type="ARBA" id="ARBA00004167"/>
    </source>
</evidence>
<dbReference type="Proteomes" id="UP001443914">
    <property type="component" value="Unassembled WGS sequence"/>
</dbReference>
<keyword evidence="7 18" id="KW-0547">Nucleotide-binding</keyword>
<dbReference type="PROSITE" id="PS50011">
    <property type="entry name" value="PROTEIN_KINASE_DOM"/>
    <property type="match status" value="1"/>
</dbReference>
<comment type="subcellular location">
    <subcellularLocation>
        <location evidence="1">Membrane</location>
        <topology evidence="1">Single-pass membrane protein</topology>
    </subcellularLocation>
</comment>
<evidence type="ECO:0000256" key="5">
    <source>
        <dbReference type="ARBA" id="ARBA00022729"/>
    </source>
</evidence>
<evidence type="ECO:0000313" key="23">
    <source>
        <dbReference type="Proteomes" id="UP001443914"/>
    </source>
</evidence>
<dbReference type="PANTHER" id="PTHR27006:SF606">
    <property type="entry name" value="INTERLEUKIN-1 RECEPTOR-ASSOCIATED KINASE 4"/>
    <property type="match status" value="1"/>
</dbReference>
<keyword evidence="9 18" id="KW-0067">ATP-binding</keyword>
<feature type="domain" description="Protein kinase" evidence="21">
    <location>
        <begin position="202"/>
        <end position="493"/>
    </location>
</feature>
<dbReference type="GO" id="GO:0005524">
    <property type="term" value="F:ATP binding"/>
    <property type="evidence" value="ECO:0007669"/>
    <property type="project" value="UniProtKB-UniRule"/>
</dbReference>
<evidence type="ECO:0000256" key="3">
    <source>
        <dbReference type="ARBA" id="ARBA00022679"/>
    </source>
</evidence>
<feature type="chain" id="PRO_5043721527" description="Protein kinase domain-containing protein" evidence="20">
    <location>
        <begin position="23"/>
        <end position="536"/>
    </location>
</feature>
<dbReference type="CDD" id="cd00010">
    <property type="entry name" value="AAI_LTSS"/>
    <property type="match status" value="1"/>
</dbReference>
<dbReference type="AlphaFoldDB" id="A0AAW1J780"/>
<dbReference type="InterPro" id="IPR000719">
    <property type="entry name" value="Prot_kinase_dom"/>
</dbReference>
<dbReference type="InterPro" id="IPR011009">
    <property type="entry name" value="Kinase-like_dom_sf"/>
</dbReference>
<dbReference type="Gene3D" id="1.10.510.10">
    <property type="entry name" value="Transferase(Phosphotransferase) domain 1"/>
    <property type="match status" value="1"/>
</dbReference>
<dbReference type="Gene3D" id="3.30.200.20">
    <property type="entry name" value="Phosphorylase Kinase, domain 1"/>
    <property type="match status" value="1"/>
</dbReference>
<evidence type="ECO:0000256" key="9">
    <source>
        <dbReference type="ARBA" id="ARBA00022840"/>
    </source>
</evidence>
<keyword evidence="13" id="KW-0325">Glycoprotein</keyword>
<accession>A0AAW1J780</accession>
<evidence type="ECO:0000256" key="12">
    <source>
        <dbReference type="ARBA" id="ARBA00023170"/>
    </source>
</evidence>
<feature type="active site" description="Proton acceptor" evidence="16">
    <location>
        <position position="327"/>
    </location>
</feature>